<dbReference type="PATRIC" id="fig|1255043.3.peg.994"/>
<gene>
    <name evidence="2" type="primary">mgtA [H]</name>
    <name evidence="2" type="ordered locus">TVNIR_0988</name>
</gene>
<dbReference type="KEGG" id="tni:TVNIR_0988"/>
<keyword evidence="3" id="KW-1185">Reference proteome</keyword>
<dbReference type="AlphaFoldDB" id="L0DUG7"/>
<dbReference type="CDD" id="cd03814">
    <property type="entry name" value="GT4-like"/>
    <property type="match status" value="1"/>
</dbReference>
<evidence type="ECO:0000313" key="3">
    <source>
        <dbReference type="Proteomes" id="UP000010809"/>
    </source>
</evidence>
<dbReference type="EMBL" id="CP003989">
    <property type="protein sequence ID" value="AGA32673.1"/>
    <property type="molecule type" value="Genomic_DNA"/>
</dbReference>
<dbReference type="Proteomes" id="UP000010809">
    <property type="component" value="Chromosome"/>
</dbReference>
<organism evidence="2 3">
    <name type="scientific">Thioalkalivibrio nitratireducens (strain DSM 14787 / UNIQEM 213 / ALEN2)</name>
    <dbReference type="NCBI Taxonomy" id="1255043"/>
    <lineage>
        <taxon>Bacteria</taxon>
        <taxon>Pseudomonadati</taxon>
        <taxon>Pseudomonadota</taxon>
        <taxon>Gammaproteobacteria</taxon>
        <taxon>Chromatiales</taxon>
        <taxon>Ectothiorhodospiraceae</taxon>
        <taxon>Thioalkalivibrio</taxon>
    </lineage>
</organism>
<reference evidence="2" key="1">
    <citation type="submission" date="2015-12" db="EMBL/GenBank/DDBJ databases">
        <authorList>
            <person name="Tikhonova T.V."/>
            <person name="Pavlov A.R."/>
            <person name="Beletsky A.V."/>
            <person name="Mardanov A.V."/>
            <person name="Sorokin D.Y."/>
            <person name="Ravin N.V."/>
            <person name="Popov V.O."/>
        </authorList>
    </citation>
    <scope>NUCLEOTIDE SEQUENCE</scope>
    <source>
        <strain evidence="2">DSM 14787</strain>
    </source>
</reference>
<dbReference type="InterPro" id="IPR028098">
    <property type="entry name" value="Glyco_trans_4-like_N"/>
</dbReference>
<dbReference type="OrthoDB" id="9802525at2"/>
<feature type="domain" description="Glycosyltransferase subfamily 4-like N-terminal" evidence="1">
    <location>
        <begin position="36"/>
        <end position="204"/>
    </location>
</feature>
<dbReference type="eggNOG" id="COG0438">
    <property type="taxonomic scope" value="Bacteria"/>
</dbReference>
<dbReference type="STRING" id="1255043.TVNIR_0988"/>
<sequence length="400" mass="43852">MNSALLKPRPARDLAADATGPRLRVCVVTETWPPEVNGVAMTIHRLVAWLGGRHDVTLVRVRQRGTDAGLQIPGVETVLMPGVPVPRYHGLRMGTPSVGRLKALWRNDRPDVVHMITEGPLGWSAVRAATALGIPVVSDFHTNFHQYATHYGLGLFQRPALSYLRGLHNRTRLTLVPTRALADDLERRGFRQLDVLSRGIDTERFSPSRRRDELRRSWGAGPEDPVLLMVSRIAPEKNLPLALRAFDAAREGVPGTRMVVVGDGPARAALARAHPEVLFAGMRTGTDLAEHYASADIFVFPSRSETFGNVTLEAMASGLAVVAFDYAAAREHLADGRNGRSLPTTDDPGFIQAVADLAADRRETRRLAAAGRGTALEIDWSQVCIRYEALLRRATENPDD</sequence>
<dbReference type="GO" id="GO:0016757">
    <property type="term" value="F:glycosyltransferase activity"/>
    <property type="evidence" value="ECO:0007669"/>
    <property type="project" value="TreeGrafter"/>
</dbReference>
<dbReference type="SUPFAM" id="SSF53756">
    <property type="entry name" value="UDP-Glycosyltransferase/glycogen phosphorylase"/>
    <property type="match status" value="1"/>
</dbReference>
<dbReference type="Pfam" id="PF13692">
    <property type="entry name" value="Glyco_trans_1_4"/>
    <property type="match status" value="1"/>
</dbReference>
<accession>L0DUG7</accession>
<dbReference type="InterPro" id="IPR050194">
    <property type="entry name" value="Glycosyltransferase_grp1"/>
</dbReference>
<evidence type="ECO:0000313" key="2">
    <source>
        <dbReference type="EMBL" id="AGA32673.1"/>
    </source>
</evidence>
<dbReference type="PANTHER" id="PTHR45947">
    <property type="entry name" value="SULFOQUINOVOSYL TRANSFERASE SQD2"/>
    <property type="match status" value="1"/>
</dbReference>
<proteinExistence type="predicted"/>
<dbReference type="PANTHER" id="PTHR45947:SF3">
    <property type="entry name" value="SULFOQUINOVOSYL TRANSFERASE SQD2"/>
    <property type="match status" value="1"/>
</dbReference>
<evidence type="ECO:0000259" key="1">
    <source>
        <dbReference type="Pfam" id="PF13439"/>
    </source>
</evidence>
<dbReference type="Gene3D" id="3.40.50.2000">
    <property type="entry name" value="Glycogen Phosphorylase B"/>
    <property type="match status" value="2"/>
</dbReference>
<dbReference type="Pfam" id="PF13439">
    <property type="entry name" value="Glyco_transf_4"/>
    <property type="match status" value="1"/>
</dbReference>
<dbReference type="HOGENOM" id="CLU_009583_2_0_6"/>
<protein>
    <submittedName>
        <fullName evidence="2">Glycosyltransferase</fullName>
    </submittedName>
</protein>
<name>L0DUG7_THIND</name>